<dbReference type="AlphaFoldDB" id="A0A8J5H5I0"/>
<evidence type="ECO:0000313" key="2">
    <source>
        <dbReference type="EMBL" id="KAG6520940.1"/>
    </source>
</evidence>
<keyword evidence="1" id="KW-0812">Transmembrane</keyword>
<feature type="transmembrane region" description="Helical" evidence="1">
    <location>
        <begin position="112"/>
        <end position="131"/>
    </location>
</feature>
<dbReference type="EMBL" id="JACMSC010000005">
    <property type="protein sequence ID" value="KAG6520940.1"/>
    <property type="molecule type" value="Genomic_DNA"/>
</dbReference>
<feature type="transmembrane region" description="Helical" evidence="1">
    <location>
        <begin position="63"/>
        <end position="82"/>
    </location>
</feature>
<name>A0A8J5H5I0_ZINOF</name>
<evidence type="ECO:0000313" key="3">
    <source>
        <dbReference type="Proteomes" id="UP000734854"/>
    </source>
</evidence>
<reference evidence="2 3" key="1">
    <citation type="submission" date="2020-08" db="EMBL/GenBank/DDBJ databases">
        <title>Plant Genome Project.</title>
        <authorList>
            <person name="Zhang R.-G."/>
        </authorList>
    </citation>
    <scope>NUCLEOTIDE SEQUENCE [LARGE SCALE GENOMIC DNA]</scope>
    <source>
        <tissue evidence="2">Rhizome</tissue>
    </source>
</reference>
<keyword evidence="1" id="KW-0472">Membrane</keyword>
<protein>
    <submittedName>
        <fullName evidence="2">Uncharacterized protein</fullName>
    </submittedName>
</protein>
<dbReference type="PANTHER" id="PTHR33702">
    <property type="entry name" value="BNAA09G40010D PROTEIN"/>
    <property type="match status" value="1"/>
</dbReference>
<sequence>MDSYKSRLPEYWKRRGYHRVGREQDPSRRRRFWRIKIPSRLVFLRLRKAASPRRFLKRIRDGYVRFMLGLSDTVPVGIGYGFGGYGFGRDDHEMRFAAQKAKEYDEKVLIEIYKSLVAASVPTAAAAAVAVRR</sequence>
<keyword evidence="3" id="KW-1185">Reference proteome</keyword>
<dbReference type="PANTHER" id="PTHR33702:SF5">
    <property type="entry name" value="OS01G0308600 PROTEIN"/>
    <property type="match status" value="1"/>
</dbReference>
<comment type="caution">
    <text evidence="2">The sequence shown here is derived from an EMBL/GenBank/DDBJ whole genome shotgun (WGS) entry which is preliminary data.</text>
</comment>
<dbReference type="OrthoDB" id="1898021at2759"/>
<evidence type="ECO:0000256" key="1">
    <source>
        <dbReference type="SAM" id="Phobius"/>
    </source>
</evidence>
<proteinExistence type="predicted"/>
<keyword evidence="1" id="KW-1133">Transmembrane helix</keyword>
<accession>A0A8J5H5I0</accession>
<dbReference type="Proteomes" id="UP000734854">
    <property type="component" value="Unassembled WGS sequence"/>
</dbReference>
<gene>
    <name evidence="2" type="ORF">ZIOFF_018004</name>
</gene>
<organism evidence="2 3">
    <name type="scientific">Zingiber officinale</name>
    <name type="common">Ginger</name>
    <name type="synonym">Amomum zingiber</name>
    <dbReference type="NCBI Taxonomy" id="94328"/>
    <lineage>
        <taxon>Eukaryota</taxon>
        <taxon>Viridiplantae</taxon>
        <taxon>Streptophyta</taxon>
        <taxon>Embryophyta</taxon>
        <taxon>Tracheophyta</taxon>
        <taxon>Spermatophyta</taxon>
        <taxon>Magnoliopsida</taxon>
        <taxon>Liliopsida</taxon>
        <taxon>Zingiberales</taxon>
        <taxon>Zingiberaceae</taxon>
        <taxon>Zingiber</taxon>
    </lineage>
</organism>